<keyword evidence="2" id="KW-1185">Reference proteome</keyword>
<proteinExistence type="predicted"/>
<dbReference type="EMBL" id="AP023367">
    <property type="protein sequence ID" value="BCJ96791.1"/>
    <property type="molecule type" value="Genomic_DNA"/>
</dbReference>
<evidence type="ECO:0000313" key="1">
    <source>
        <dbReference type="EMBL" id="BCJ96791.1"/>
    </source>
</evidence>
<reference evidence="1 2" key="1">
    <citation type="journal article" date="2016" name="Int. J. Syst. Evol. Microbiol.">
        <title>Descriptions of Anaerotaenia torta gen. nov., sp. nov. and Anaerocolumna cellulosilytica gen. nov., sp. nov. isolated from a methanogenic reactor of cattle waste.</title>
        <authorList>
            <person name="Uek A."/>
            <person name="Ohtaki Y."/>
            <person name="Kaku N."/>
            <person name="Ueki K."/>
        </authorList>
    </citation>
    <scope>NUCLEOTIDE SEQUENCE [LARGE SCALE GENOMIC DNA]</scope>
    <source>
        <strain evidence="1 2">SN021</strain>
    </source>
</reference>
<organism evidence="1 2">
    <name type="scientific">Anaerocolumna cellulosilytica</name>
    <dbReference type="NCBI Taxonomy" id="433286"/>
    <lineage>
        <taxon>Bacteria</taxon>
        <taxon>Bacillati</taxon>
        <taxon>Bacillota</taxon>
        <taxon>Clostridia</taxon>
        <taxon>Lachnospirales</taxon>
        <taxon>Lachnospiraceae</taxon>
        <taxon>Anaerocolumna</taxon>
    </lineage>
</organism>
<evidence type="ECO:0000313" key="2">
    <source>
        <dbReference type="Proteomes" id="UP000515561"/>
    </source>
</evidence>
<dbReference type="KEGG" id="acel:acsn021_43600"/>
<dbReference type="Proteomes" id="UP000515561">
    <property type="component" value="Chromosome"/>
</dbReference>
<gene>
    <name evidence="1" type="ORF">acsn021_43600</name>
</gene>
<dbReference type="AlphaFoldDB" id="A0A6S6RDJ2"/>
<name>A0A6S6RDJ2_9FIRM</name>
<sequence>MTIGNPANRNPKPVINATDTAVYGDINIAIKIGTWLANVKDAGSRIILIGENIGIDIPIAHNNAEIVIN</sequence>
<accession>A0A6S6RDJ2</accession>
<protein>
    <submittedName>
        <fullName evidence="1">Uncharacterized protein</fullName>
    </submittedName>
</protein>